<feature type="active site" evidence="9">
    <location>
        <position position="284"/>
    </location>
</feature>
<feature type="domain" description="Core-binding (CB)" evidence="11">
    <location>
        <begin position="17"/>
        <end position="109"/>
    </location>
</feature>
<evidence type="ECO:0000256" key="7">
    <source>
        <dbReference type="ARBA" id="ARBA00023172"/>
    </source>
</evidence>
<dbReference type="HAMAP" id="MF_01808">
    <property type="entry name" value="Recomb_XerC_XerD"/>
    <property type="match status" value="1"/>
</dbReference>
<dbReference type="GO" id="GO:0009037">
    <property type="term" value="F:tyrosine-based site-specific recombinase activity"/>
    <property type="evidence" value="ECO:0007669"/>
    <property type="project" value="UniProtKB-UniRule"/>
</dbReference>
<dbReference type="InterPro" id="IPR004107">
    <property type="entry name" value="Integrase_SAM-like_N"/>
</dbReference>
<keyword evidence="3 9" id="KW-0132">Cell division</keyword>
<dbReference type="GO" id="GO:0003677">
    <property type="term" value="F:DNA binding"/>
    <property type="evidence" value="ECO:0007669"/>
    <property type="project" value="UniProtKB-UniRule"/>
</dbReference>
<dbReference type="eggNOG" id="COG4974">
    <property type="taxonomic scope" value="Bacteria"/>
</dbReference>
<dbReference type="EMBL" id="CP000108">
    <property type="protein sequence ID" value="ABB29013.1"/>
    <property type="molecule type" value="Genomic_DNA"/>
</dbReference>
<dbReference type="Pfam" id="PF00589">
    <property type="entry name" value="Phage_integrase"/>
    <property type="match status" value="1"/>
</dbReference>
<evidence type="ECO:0000256" key="3">
    <source>
        <dbReference type="ARBA" id="ARBA00022618"/>
    </source>
</evidence>
<dbReference type="InterPro" id="IPR002104">
    <property type="entry name" value="Integrase_catalytic"/>
</dbReference>
<keyword evidence="7 9" id="KW-0233">DNA recombination</keyword>
<evidence type="ECO:0000256" key="8">
    <source>
        <dbReference type="ARBA" id="ARBA00023306"/>
    </source>
</evidence>
<evidence type="ECO:0000256" key="6">
    <source>
        <dbReference type="ARBA" id="ARBA00023125"/>
    </source>
</evidence>
<dbReference type="InterPro" id="IPR010998">
    <property type="entry name" value="Integrase_recombinase_N"/>
</dbReference>
<comment type="subunit">
    <text evidence="9">Forms a cyclic heterotetrameric complex composed of two molecules of XerC and two molecules of XerD.</text>
</comment>
<dbReference type="InterPro" id="IPR013762">
    <property type="entry name" value="Integrase-like_cat_sf"/>
</dbReference>
<evidence type="ECO:0000259" key="11">
    <source>
        <dbReference type="PROSITE" id="PS51900"/>
    </source>
</evidence>
<feature type="active site" evidence="9">
    <location>
        <position position="310"/>
    </location>
</feature>
<evidence type="ECO:0000259" key="10">
    <source>
        <dbReference type="PROSITE" id="PS51898"/>
    </source>
</evidence>
<feature type="active site" description="O-(3'-phospho-DNA)-tyrosine intermediate" evidence="9">
    <location>
        <position position="319"/>
    </location>
</feature>
<comment type="function">
    <text evidence="9">Site-specific tyrosine recombinase, which acts by catalyzing the cutting and rejoining of the recombining DNA molecules. The XerC-XerD complex is essential to convert dimers of the bacterial chromosome into monomers to permit their segregation at cell division. It also contributes to the segregational stability of plasmids.</text>
</comment>
<keyword evidence="6 9" id="KW-0238">DNA-binding</keyword>
<dbReference type="CDD" id="cd00798">
    <property type="entry name" value="INT_XerDC_C"/>
    <property type="match status" value="1"/>
</dbReference>
<dbReference type="Pfam" id="PF02899">
    <property type="entry name" value="Phage_int_SAM_1"/>
    <property type="match status" value="1"/>
</dbReference>
<dbReference type="GO" id="GO:0007059">
    <property type="term" value="P:chromosome segregation"/>
    <property type="evidence" value="ECO:0007669"/>
    <property type="project" value="UniProtKB-UniRule"/>
</dbReference>
<feature type="active site" evidence="9">
    <location>
        <position position="186"/>
    </location>
</feature>
<dbReference type="KEGG" id="cch:Cag_1762"/>
<comment type="similarity">
    <text evidence="9">Belongs to the 'phage' integrase family. XerC subfamily.</text>
</comment>
<reference evidence="12" key="1">
    <citation type="submission" date="2005-08" db="EMBL/GenBank/DDBJ databases">
        <title>Complete sequence of Chlorobium chlorochromatii CaD3.</title>
        <authorList>
            <person name="Copeland A."/>
            <person name="Lucas S."/>
            <person name="Lapidus A."/>
            <person name="Barry K."/>
            <person name="Detter J.C."/>
            <person name="Glavina T."/>
            <person name="Hammon N."/>
            <person name="Israni S."/>
            <person name="Pitluck S."/>
            <person name="Bryant D."/>
            <person name="Schmutz J."/>
            <person name="Larimer F."/>
            <person name="Land M."/>
            <person name="Kyrpides N."/>
            <person name="Ivanova N."/>
            <person name="Richardson P."/>
        </authorList>
    </citation>
    <scope>NUCLEOTIDE SEQUENCE [LARGE SCALE GENOMIC DNA]</scope>
    <source>
        <strain evidence="12">CaD3</strain>
    </source>
</reference>
<dbReference type="PANTHER" id="PTHR30349">
    <property type="entry name" value="PHAGE INTEGRASE-RELATED"/>
    <property type="match status" value="1"/>
</dbReference>
<dbReference type="PROSITE" id="PS51898">
    <property type="entry name" value="TYR_RECOMBINASE"/>
    <property type="match status" value="1"/>
</dbReference>
<organism evidence="12">
    <name type="scientific">Chlorobium chlorochromatii (strain CaD3)</name>
    <dbReference type="NCBI Taxonomy" id="340177"/>
    <lineage>
        <taxon>Bacteria</taxon>
        <taxon>Pseudomonadati</taxon>
        <taxon>Chlorobiota</taxon>
        <taxon>Chlorobiia</taxon>
        <taxon>Chlorobiales</taxon>
        <taxon>Chlorobiaceae</taxon>
        <taxon>Chlorobium/Pelodictyon group</taxon>
        <taxon>Chlorobium</taxon>
    </lineage>
</organism>
<dbReference type="AlphaFoldDB" id="Q3APR2"/>
<feature type="domain" description="Tyr recombinase" evidence="10">
    <location>
        <begin position="130"/>
        <end position="332"/>
    </location>
</feature>
<evidence type="ECO:0000256" key="2">
    <source>
        <dbReference type="ARBA" id="ARBA00022490"/>
    </source>
</evidence>
<evidence type="ECO:0000256" key="9">
    <source>
        <dbReference type="HAMAP-Rule" id="MF_01808"/>
    </source>
</evidence>
<keyword evidence="8 9" id="KW-0131">Cell cycle</keyword>
<dbReference type="GO" id="GO:0006313">
    <property type="term" value="P:DNA transposition"/>
    <property type="evidence" value="ECO:0007669"/>
    <property type="project" value="UniProtKB-UniRule"/>
</dbReference>
<dbReference type="GO" id="GO:0051301">
    <property type="term" value="P:cell division"/>
    <property type="evidence" value="ECO:0007669"/>
    <property type="project" value="UniProtKB-KW"/>
</dbReference>
<dbReference type="PROSITE" id="PS51900">
    <property type="entry name" value="CB"/>
    <property type="match status" value="1"/>
</dbReference>
<protein>
    <recommendedName>
        <fullName evidence="9">Tyrosine recombinase XerC</fullName>
    </recommendedName>
</protein>
<dbReference type="PANTHER" id="PTHR30349:SF81">
    <property type="entry name" value="TYROSINE RECOMBINASE XERC"/>
    <property type="match status" value="1"/>
</dbReference>
<dbReference type="Gene3D" id="1.10.150.130">
    <property type="match status" value="1"/>
</dbReference>
<dbReference type="Gene3D" id="1.10.443.10">
    <property type="entry name" value="Intergrase catalytic core"/>
    <property type="match status" value="1"/>
</dbReference>
<dbReference type="HOGENOM" id="CLU_027562_9_0_10"/>
<dbReference type="InterPro" id="IPR050090">
    <property type="entry name" value="Tyrosine_recombinase_XerCD"/>
</dbReference>
<dbReference type="InterPro" id="IPR011010">
    <property type="entry name" value="DNA_brk_join_enz"/>
</dbReference>
<keyword evidence="2 9" id="KW-0963">Cytoplasm</keyword>
<evidence type="ECO:0000256" key="4">
    <source>
        <dbReference type="ARBA" id="ARBA00022829"/>
    </source>
</evidence>
<proteinExistence type="inferred from homology"/>
<feature type="active site" evidence="9">
    <location>
        <position position="287"/>
    </location>
</feature>
<evidence type="ECO:0000256" key="5">
    <source>
        <dbReference type="ARBA" id="ARBA00022908"/>
    </source>
</evidence>
<dbReference type="SUPFAM" id="SSF56349">
    <property type="entry name" value="DNA breaking-rejoining enzymes"/>
    <property type="match status" value="1"/>
</dbReference>
<dbReference type="STRING" id="340177.Cag_1762"/>
<accession>Q3APR2</accession>
<name>Q3APR2_CHLCH</name>
<dbReference type="InterPro" id="IPR023009">
    <property type="entry name" value="Tyrosine_recombinase_XerC/XerD"/>
</dbReference>
<dbReference type="GO" id="GO:0005737">
    <property type="term" value="C:cytoplasm"/>
    <property type="evidence" value="ECO:0007669"/>
    <property type="project" value="UniProtKB-SubCell"/>
</dbReference>
<sequence>MFMSNSALHQPLPRLLQESALPIQAFLEHVAQRRGLSPNTVVAYRGDLIQFFTFLAQHLELLDLRAFQPESVTPMDVRLFMGFLLEQGVKQRSIARKLVAVKVFYRYLQEHGIITTCLFSSLGSPKFPQRVPNFLTEEQTSKLFELLETVPNGAVSDSQPANSALHAFTAARDCSILELLYSSGLRVSELVNLRMDELDVERGYVKVHGKGNRERIVPVGAAAIEALKKYFEVRRNFFRMNKEVEPFTSVFVTQKGAKIYPMLVQRVTARHLSLVTEQKKKNPHLLRHTFATHLLNSGADLESVSEMLGHSNLATTELYTHVTFERLKEVYRKAHPNA</sequence>
<dbReference type="InterPro" id="IPR044068">
    <property type="entry name" value="CB"/>
</dbReference>
<gene>
    <name evidence="9" type="primary">xerC</name>
    <name evidence="12" type="ordered locus">Cag_1762</name>
</gene>
<evidence type="ECO:0000256" key="1">
    <source>
        <dbReference type="ARBA" id="ARBA00004496"/>
    </source>
</evidence>
<keyword evidence="4 9" id="KW-0159">Chromosome partition</keyword>
<comment type="subcellular location">
    <subcellularLocation>
        <location evidence="1 9">Cytoplasm</location>
    </subcellularLocation>
</comment>
<keyword evidence="5 9" id="KW-0229">DNA integration</keyword>
<evidence type="ECO:0000313" key="12">
    <source>
        <dbReference type="EMBL" id="ABB29013.1"/>
    </source>
</evidence>
<feature type="active site" evidence="9">
    <location>
        <position position="210"/>
    </location>
</feature>